<keyword evidence="2" id="KW-1185">Reference proteome</keyword>
<gene>
    <name evidence="1" type="ORF">ARMGADRAFT_1012763</name>
</gene>
<dbReference type="AlphaFoldDB" id="A0A2H3E062"/>
<dbReference type="InParanoid" id="A0A2H3E062"/>
<evidence type="ECO:0000313" key="2">
    <source>
        <dbReference type="Proteomes" id="UP000217790"/>
    </source>
</evidence>
<organism evidence="1 2">
    <name type="scientific">Armillaria gallica</name>
    <name type="common">Bulbous honey fungus</name>
    <name type="synonym">Armillaria bulbosa</name>
    <dbReference type="NCBI Taxonomy" id="47427"/>
    <lineage>
        <taxon>Eukaryota</taxon>
        <taxon>Fungi</taxon>
        <taxon>Dikarya</taxon>
        <taxon>Basidiomycota</taxon>
        <taxon>Agaricomycotina</taxon>
        <taxon>Agaricomycetes</taxon>
        <taxon>Agaricomycetidae</taxon>
        <taxon>Agaricales</taxon>
        <taxon>Marasmiineae</taxon>
        <taxon>Physalacriaceae</taxon>
        <taxon>Armillaria</taxon>
    </lineage>
</organism>
<evidence type="ECO:0000313" key="1">
    <source>
        <dbReference type="EMBL" id="PBK93086.1"/>
    </source>
</evidence>
<dbReference type="OrthoDB" id="10614361at2759"/>
<dbReference type="EMBL" id="KZ293657">
    <property type="protein sequence ID" value="PBK93086.1"/>
    <property type="molecule type" value="Genomic_DNA"/>
</dbReference>
<proteinExistence type="predicted"/>
<sequence length="50" mass="5988">MQIQDRYEKNDSRPIQEQRFLARSKILLASNELNCLLGQPRQEHKAARRH</sequence>
<protein>
    <submittedName>
        <fullName evidence="1">Uncharacterized protein</fullName>
    </submittedName>
</protein>
<name>A0A2H3E062_ARMGA</name>
<accession>A0A2H3E062</accession>
<dbReference type="Proteomes" id="UP000217790">
    <property type="component" value="Unassembled WGS sequence"/>
</dbReference>
<reference evidence="2" key="1">
    <citation type="journal article" date="2017" name="Nat. Ecol. Evol.">
        <title>Genome expansion and lineage-specific genetic innovations in the forest pathogenic fungi Armillaria.</title>
        <authorList>
            <person name="Sipos G."/>
            <person name="Prasanna A.N."/>
            <person name="Walter M.C."/>
            <person name="O'Connor E."/>
            <person name="Balint B."/>
            <person name="Krizsan K."/>
            <person name="Kiss B."/>
            <person name="Hess J."/>
            <person name="Varga T."/>
            <person name="Slot J."/>
            <person name="Riley R."/>
            <person name="Boka B."/>
            <person name="Rigling D."/>
            <person name="Barry K."/>
            <person name="Lee J."/>
            <person name="Mihaltcheva S."/>
            <person name="LaButti K."/>
            <person name="Lipzen A."/>
            <person name="Waldron R."/>
            <person name="Moloney N.M."/>
            <person name="Sperisen C."/>
            <person name="Kredics L."/>
            <person name="Vagvoelgyi C."/>
            <person name="Patrignani A."/>
            <person name="Fitzpatrick D."/>
            <person name="Nagy I."/>
            <person name="Doyle S."/>
            <person name="Anderson J.B."/>
            <person name="Grigoriev I.V."/>
            <person name="Gueldener U."/>
            <person name="Muensterkoetter M."/>
            <person name="Nagy L.G."/>
        </authorList>
    </citation>
    <scope>NUCLEOTIDE SEQUENCE [LARGE SCALE GENOMIC DNA]</scope>
    <source>
        <strain evidence="2">Ar21-2</strain>
    </source>
</reference>